<reference evidence="2 3" key="1">
    <citation type="submission" date="2010-04" db="EMBL/GenBank/DDBJ databases">
        <authorList>
            <person name="Muzny D."/>
            <person name="Qin X."/>
            <person name="Deng J."/>
            <person name="Jiang H."/>
            <person name="Liu Y."/>
            <person name="Qu J."/>
            <person name="Song X.-Z."/>
            <person name="Zhang L."/>
            <person name="Thornton R."/>
            <person name="Coyle M."/>
            <person name="Francisco L."/>
            <person name="Jackson L."/>
            <person name="Javaid M."/>
            <person name="Korchina V."/>
            <person name="Kovar C."/>
            <person name="Mata R."/>
            <person name="Mathew T."/>
            <person name="Ngo R."/>
            <person name="Nguyen L."/>
            <person name="Nguyen N."/>
            <person name="Okwuonu G."/>
            <person name="Ongeri F."/>
            <person name="Pham C."/>
            <person name="Simmons D."/>
            <person name="Wilczek-Boney K."/>
            <person name="Hale W."/>
            <person name="Jakkamsetti A."/>
            <person name="Pham P."/>
            <person name="Ruth R."/>
            <person name="San Lucas F."/>
            <person name="Warren J."/>
            <person name="Zhang J."/>
            <person name="Zhao Z."/>
            <person name="Zhou C."/>
            <person name="Zhu D."/>
            <person name="Lee S."/>
            <person name="Bess C."/>
            <person name="Blankenburg K."/>
            <person name="Forbes L."/>
            <person name="Fu Q."/>
            <person name="Gubbala S."/>
            <person name="Hirani K."/>
            <person name="Jayaseelan J.C."/>
            <person name="Lara F."/>
            <person name="Munidasa M."/>
            <person name="Palculict T."/>
            <person name="Patil S."/>
            <person name="Pu L.-L."/>
            <person name="Saada N."/>
            <person name="Tang L."/>
            <person name="Weissenberger G."/>
            <person name="Zhu Y."/>
            <person name="Hemphill L."/>
            <person name="Shang Y."/>
            <person name="Youmans B."/>
            <person name="Ayvaz T."/>
            <person name="Ross M."/>
            <person name="Santibanez J."/>
            <person name="Aqrawi P."/>
            <person name="Gross S."/>
            <person name="Joshi V."/>
            <person name="Fowler G."/>
            <person name="Nazareth L."/>
            <person name="Reid J."/>
            <person name="Worley K."/>
            <person name="Petrosino J."/>
            <person name="Highlander S."/>
            <person name="Gibbs R."/>
        </authorList>
    </citation>
    <scope>NUCLEOTIDE SEQUENCE [LARGE SCALE GENOMIC DNA]</scope>
    <source>
        <strain evidence="2 3">DSM 11664</strain>
    </source>
</reference>
<keyword evidence="1" id="KW-1133">Transmembrane helix</keyword>
<keyword evidence="1" id="KW-0472">Membrane</keyword>
<name>D4YU26_9LACO</name>
<feature type="transmembrane region" description="Helical" evidence="1">
    <location>
        <begin position="19"/>
        <end position="40"/>
    </location>
</feature>
<dbReference type="AlphaFoldDB" id="D4YU26"/>
<accession>D4YU26</accession>
<organism evidence="2 3">
    <name type="scientific">Lactobacillus amylolyticus DSM 11664</name>
    <dbReference type="NCBI Taxonomy" id="585524"/>
    <lineage>
        <taxon>Bacteria</taxon>
        <taxon>Bacillati</taxon>
        <taxon>Bacillota</taxon>
        <taxon>Bacilli</taxon>
        <taxon>Lactobacillales</taxon>
        <taxon>Lactobacillaceae</taxon>
        <taxon>Lactobacillus</taxon>
    </lineage>
</organism>
<keyword evidence="1" id="KW-0812">Transmembrane</keyword>
<dbReference type="EMBL" id="ADNY01000038">
    <property type="protein sequence ID" value="EFG55346.1"/>
    <property type="molecule type" value="Genomic_DNA"/>
</dbReference>
<comment type="caution">
    <text evidence="2">The sequence shown here is derived from an EMBL/GenBank/DDBJ whole genome shotgun (WGS) entry which is preliminary data.</text>
</comment>
<evidence type="ECO:0000313" key="3">
    <source>
        <dbReference type="Proteomes" id="UP000004069"/>
    </source>
</evidence>
<dbReference type="STRING" id="83683.B1745_04665"/>
<evidence type="ECO:0000256" key="1">
    <source>
        <dbReference type="SAM" id="Phobius"/>
    </source>
</evidence>
<evidence type="ECO:0000313" key="2">
    <source>
        <dbReference type="EMBL" id="EFG55346.1"/>
    </source>
</evidence>
<protein>
    <submittedName>
        <fullName evidence="2">Uncharacterized protein</fullName>
    </submittedName>
</protein>
<sequence>MLSIADAEGSIFIFETLDIIIMASVQSLIILARLCVFYRINPALIKSCMLNDPGIICTKIFKNYKSKTGVSDLLPSLIFA</sequence>
<gene>
    <name evidence="2" type="ORF">HMPREF0493_1037</name>
</gene>
<keyword evidence="3" id="KW-1185">Reference proteome</keyword>
<dbReference type="Proteomes" id="UP000004069">
    <property type="component" value="Unassembled WGS sequence"/>
</dbReference>
<proteinExistence type="predicted"/>